<dbReference type="RefSeq" id="XP_025048151.1">
    <property type="nucleotide sequence ID" value="XM_025192366.1"/>
</dbReference>
<name>A0A3Q0FKJ2_ALLSI</name>
<dbReference type="AlphaFoldDB" id="A0A3Q0FKJ2"/>
<dbReference type="Proteomes" id="UP000189705">
    <property type="component" value="Unplaced"/>
</dbReference>
<protein>
    <submittedName>
        <fullName evidence="2">Tripartite motif-containing protein 15-like</fullName>
    </submittedName>
</protein>
<reference evidence="2" key="1">
    <citation type="submission" date="2025-08" db="UniProtKB">
        <authorList>
            <consortium name="RefSeq"/>
        </authorList>
    </citation>
    <scope>IDENTIFICATION</scope>
</reference>
<proteinExistence type="predicted"/>
<gene>
    <name evidence="2" type="primary">LOC112548083</name>
</gene>
<evidence type="ECO:0000313" key="2">
    <source>
        <dbReference type="RefSeq" id="XP_025048151.1"/>
    </source>
</evidence>
<organism evidence="1 2">
    <name type="scientific">Alligator sinensis</name>
    <name type="common">Chinese alligator</name>
    <dbReference type="NCBI Taxonomy" id="38654"/>
    <lineage>
        <taxon>Eukaryota</taxon>
        <taxon>Metazoa</taxon>
        <taxon>Chordata</taxon>
        <taxon>Craniata</taxon>
        <taxon>Vertebrata</taxon>
        <taxon>Euteleostomi</taxon>
        <taxon>Archelosauria</taxon>
        <taxon>Archosauria</taxon>
        <taxon>Crocodylia</taxon>
        <taxon>Alligatoridae</taxon>
        <taxon>Alligatorinae</taxon>
        <taxon>Alligator</taxon>
    </lineage>
</organism>
<dbReference type="KEGG" id="asn:112548083"/>
<accession>A0A3Q0FKJ2</accession>
<dbReference type="InParanoid" id="A0A3Q0FKJ2"/>
<keyword evidence="1" id="KW-1185">Reference proteome</keyword>
<dbReference type="GeneID" id="112548083"/>
<evidence type="ECO:0000313" key="1">
    <source>
        <dbReference type="Proteomes" id="UP000189705"/>
    </source>
</evidence>
<sequence>MAWLGELGLEIVRRREENARLSALITELEGKCQQPAPELLQRVRSTVSRSLCLSTSLCRAEEVMPLHPAPTFPGQDRRIGESKPQEVLMRFLEFRRARGHTGE</sequence>